<dbReference type="PANTHER" id="PTHR43377:SF1">
    <property type="entry name" value="BILIVERDIN REDUCTASE A"/>
    <property type="match status" value="1"/>
</dbReference>
<dbReference type="Pfam" id="PF22725">
    <property type="entry name" value="GFO_IDH_MocA_C3"/>
    <property type="match status" value="1"/>
</dbReference>
<protein>
    <submittedName>
        <fullName evidence="3">4-carboxy-2-hydroxymuconate-6-semialdehyde dehydrogenase</fullName>
        <ecNumber evidence="3">1.1.1.312</ecNumber>
    </submittedName>
</protein>
<keyword evidence="4" id="KW-1185">Reference proteome</keyword>
<dbReference type="GO" id="GO:0050606">
    <property type="term" value="F:4-carboxy-2-hydroxymuconate semialdehyde hemiacetal dehydrogenase activity"/>
    <property type="evidence" value="ECO:0007669"/>
    <property type="project" value="UniProtKB-EC"/>
</dbReference>
<dbReference type="InterPro" id="IPR055170">
    <property type="entry name" value="GFO_IDH_MocA-like_dom"/>
</dbReference>
<sequence>MADAVRVGVIGVGALGRHHARILGDTPDAVLAAVVDVNASRAAEIAAQHGAQAHLTDPSALIGMVDAVTIASPTEAHHELAAMLLDAGIHVLVEKPMTTTLAQADDLIARAQARGVLLAVGHTERFNPAVDAARPFLSRPRFIEVHRLGTFPDRSLDIDVVFDLMIHDLDVLLSVVDEEVVGVEAVGVPVLTGRVDIANARLKFAGGCIANVTASRISRDRVRKVRFIEPAAYVSVDYASRELEVWRLRKVDGGRPAIEGGPVAVPEAEPLRRELEDFVGAVRGGRAPRVDGAQGRRALALAQRINDQMTQG</sequence>
<organism evidence="3 4">
    <name type="scientific">Luteitalea pratensis</name>
    <dbReference type="NCBI Taxonomy" id="1855912"/>
    <lineage>
        <taxon>Bacteria</taxon>
        <taxon>Pseudomonadati</taxon>
        <taxon>Acidobacteriota</taxon>
        <taxon>Vicinamibacteria</taxon>
        <taxon>Vicinamibacterales</taxon>
        <taxon>Vicinamibacteraceae</taxon>
        <taxon>Luteitalea</taxon>
    </lineage>
</organism>
<dbReference type="EC" id="1.1.1.312" evidence="3"/>
<dbReference type="GO" id="GO:0000166">
    <property type="term" value="F:nucleotide binding"/>
    <property type="evidence" value="ECO:0007669"/>
    <property type="project" value="InterPro"/>
</dbReference>
<dbReference type="EMBL" id="CP015136">
    <property type="protein sequence ID" value="AMY11198.1"/>
    <property type="molecule type" value="Genomic_DNA"/>
</dbReference>
<dbReference type="SUPFAM" id="SSF51735">
    <property type="entry name" value="NAD(P)-binding Rossmann-fold domains"/>
    <property type="match status" value="1"/>
</dbReference>
<reference evidence="4" key="2">
    <citation type="submission" date="2016-04" db="EMBL/GenBank/DDBJ databases">
        <title>First Complete Genome Sequence of a Subdivision 6 Acidobacterium.</title>
        <authorList>
            <person name="Huang S."/>
            <person name="Vieira S."/>
            <person name="Bunk B."/>
            <person name="Riedel T."/>
            <person name="Sproeer C."/>
            <person name="Overmann J."/>
        </authorList>
    </citation>
    <scope>NUCLEOTIDE SEQUENCE [LARGE SCALE GENOMIC DNA]</scope>
    <source>
        <strain evidence="4">DSM 100886 HEG_-6_39</strain>
    </source>
</reference>
<dbReference type="Proteomes" id="UP000076079">
    <property type="component" value="Chromosome"/>
</dbReference>
<keyword evidence="3" id="KW-0560">Oxidoreductase</keyword>
<gene>
    <name evidence="3" type="primary">ligC_4</name>
    <name evidence="3" type="ORF">LuPra_04445</name>
</gene>
<evidence type="ECO:0000259" key="1">
    <source>
        <dbReference type="Pfam" id="PF01408"/>
    </source>
</evidence>
<name>A0A143PSS8_LUTPR</name>
<dbReference type="Gene3D" id="3.30.360.10">
    <property type="entry name" value="Dihydrodipicolinate Reductase, domain 2"/>
    <property type="match status" value="1"/>
</dbReference>
<dbReference type="InterPro" id="IPR036291">
    <property type="entry name" value="NAD(P)-bd_dom_sf"/>
</dbReference>
<dbReference type="PANTHER" id="PTHR43377">
    <property type="entry name" value="BILIVERDIN REDUCTASE A"/>
    <property type="match status" value="1"/>
</dbReference>
<dbReference type="InterPro" id="IPR051450">
    <property type="entry name" value="Gfo/Idh/MocA_Oxidoreductases"/>
</dbReference>
<dbReference type="Gene3D" id="3.40.50.720">
    <property type="entry name" value="NAD(P)-binding Rossmann-like Domain"/>
    <property type="match status" value="1"/>
</dbReference>
<dbReference type="AlphaFoldDB" id="A0A143PSS8"/>
<dbReference type="Pfam" id="PF01408">
    <property type="entry name" value="GFO_IDH_MocA"/>
    <property type="match status" value="1"/>
</dbReference>
<accession>A0A143PSS8</accession>
<reference evidence="3 4" key="1">
    <citation type="journal article" date="2016" name="Genome Announc.">
        <title>First Complete Genome Sequence of a Subdivision 6 Acidobacterium Strain.</title>
        <authorList>
            <person name="Huang S."/>
            <person name="Vieira S."/>
            <person name="Bunk B."/>
            <person name="Riedel T."/>
            <person name="Sproer C."/>
            <person name="Overmann J."/>
        </authorList>
    </citation>
    <scope>NUCLEOTIDE SEQUENCE [LARGE SCALE GENOMIC DNA]</scope>
    <source>
        <strain evidence="4">DSM 100886 HEG_-6_39</strain>
    </source>
</reference>
<dbReference type="RefSeq" id="WP_234800504.1">
    <property type="nucleotide sequence ID" value="NZ_CP015136.1"/>
</dbReference>
<evidence type="ECO:0000313" key="4">
    <source>
        <dbReference type="Proteomes" id="UP000076079"/>
    </source>
</evidence>
<feature type="domain" description="GFO/IDH/MocA-like oxidoreductase" evidence="2">
    <location>
        <begin position="159"/>
        <end position="221"/>
    </location>
</feature>
<proteinExistence type="predicted"/>
<dbReference type="InterPro" id="IPR000683">
    <property type="entry name" value="Gfo/Idh/MocA-like_OxRdtase_N"/>
</dbReference>
<feature type="domain" description="Gfo/Idh/MocA-like oxidoreductase N-terminal" evidence="1">
    <location>
        <begin position="5"/>
        <end position="122"/>
    </location>
</feature>
<evidence type="ECO:0000259" key="2">
    <source>
        <dbReference type="Pfam" id="PF22725"/>
    </source>
</evidence>
<dbReference type="KEGG" id="abac:LuPra_04445"/>
<evidence type="ECO:0000313" key="3">
    <source>
        <dbReference type="EMBL" id="AMY11198.1"/>
    </source>
</evidence>
<dbReference type="SUPFAM" id="SSF55347">
    <property type="entry name" value="Glyceraldehyde-3-phosphate dehydrogenase-like, C-terminal domain"/>
    <property type="match status" value="1"/>
</dbReference>
<dbReference type="STRING" id="1855912.LuPra_04445"/>